<evidence type="ECO:0000313" key="3">
    <source>
        <dbReference type="Proteomes" id="UP000784294"/>
    </source>
</evidence>
<evidence type="ECO:0000256" key="1">
    <source>
        <dbReference type="SAM" id="MobiDB-lite"/>
    </source>
</evidence>
<sequence>MLFQSEPLLPAQESLDCSGEDELQRESPVKRSNTTKLGLSEATKKTVPGIATSQHVAIVLDSDKANCSESTGQKGSILRPRLPTREMPVSTEVPPTLGKATRAIKSSEETSCATEKSCQNVMQLRVLALHRTMARLRRLAIAAATAVSLIQCQPETDTDWLSRPREFLPGGVRLEIAADVEALCDRAAAAGGTGWLITPERLAQK</sequence>
<feature type="region of interest" description="Disordered" evidence="1">
    <location>
        <begin position="1"/>
        <end position="37"/>
    </location>
</feature>
<accession>A0A3S5A952</accession>
<comment type="caution">
    <text evidence="2">The sequence shown here is derived from an EMBL/GenBank/DDBJ whole genome shotgun (WGS) entry which is preliminary data.</text>
</comment>
<evidence type="ECO:0000313" key="2">
    <source>
        <dbReference type="EMBL" id="VEL15007.1"/>
    </source>
</evidence>
<protein>
    <submittedName>
        <fullName evidence="2">Uncharacterized protein</fullName>
    </submittedName>
</protein>
<organism evidence="2 3">
    <name type="scientific">Protopolystoma xenopodis</name>
    <dbReference type="NCBI Taxonomy" id="117903"/>
    <lineage>
        <taxon>Eukaryota</taxon>
        <taxon>Metazoa</taxon>
        <taxon>Spiralia</taxon>
        <taxon>Lophotrochozoa</taxon>
        <taxon>Platyhelminthes</taxon>
        <taxon>Monogenea</taxon>
        <taxon>Polyopisthocotylea</taxon>
        <taxon>Polystomatidea</taxon>
        <taxon>Polystomatidae</taxon>
        <taxon>Protopolystoma</taxon>
    </lineage>
</organism>
<proteinExistence type="predicted"/>
<name>A0A3S5A952_9PLAT</name>
<dbReference type="Proteomes" id="UP000784294">
    <property type="component" value="Unassembled WGS sequence"/>
</dbReference>
<keyword evidence="3" id="KW-1185">Reference proteome</keyword>
<dbReference type="EMBL" id="CAAALY010023088">
    <property type="protein sequence ID" value="VEL15007.1"/>
    <property type="molecule type" value="Genomic_DNA"/>
</dbReference>
<reference evidence="2" key="1">
    <citation type="submission" date="2018-11" db="EMBL/GenBank/DDBJ databases">
        <authorList>
            <consortium name="Pathogen Informatics"/>
        </authorList>
    </citation>
    <scope>NUCLEOTIDE SEQUENCE</scope>
</reference>
<dbReference type="AlphaFoldDB" id="A0A3S5A952"/>
<gene>
    <name evidence="2" type="ORF">PXEA_LOCUS8447</name>
</gene>